<evidence type="ECO:0000313" key="9">
    <source>
        <dbReference type="Proteomes" id="UP000886808"/>
    </source>
</evidence>
<sequence>MQTITNGLQTVLDAITGAAAEYPMLGIWYTTVIRFVLPVLALLILLTVIRSLLTVPHIPETWAYISLPNGERVPLTHWENLIGRAKNNDVILSYPSISRTHAAINRNDKGEWTLYDLDSTGGTTVNGYTVDGDAILEEGDVVSFGGVETVFLPLTVSEKRSQRQLRAEETRPVSPWGLLVLLTMFQVFTAIQLIVSMGEKATVNIPLVFLGLTATMWIYCLTFRAMRRVGFEMELIAFFLCTLGLSVTASTNPDDLLKIFLTMLGGLFGFMILCFILRNLENAQKIRWVMAAGAIGMLAITLVAGTGAYGAKLWLKLGPISIQPSEIAKICYIFAGAATLDRLFKKRNLTLFIVLTGMCGGCLALMNDFGTALIFFVTFLVIAFMRSGDWATLALICSGCGIGGMMLLKLKAHVAARFAVWGHAWEHASDSGFQQVRTMSASASGGLIGVGAGNGWLKGIFAADTDLVYGMLCEEFGFIIAFLAILCIITLAVFSVRACRAGRSSFYTIAACAASSMMVVQTCLNVFGAVDLLPLTGVTFPFVSNGGSAMLSAWGLLAFLKATDTRQNASFAVKLPSRKQIKQEDEIDNYTDYTEDYNDYMEDDYEED</sequence>
<feature type="transmembrane region" description="Helical" evidence="6">
    <location>
        <begin position="256"/>
        <end position="277"/>
    </location>
</feature>
<feature type="transmembrane region" description="Helical" evidence="6">
    <location>
        <begin position="327"/>
        <end position="344"/>
    </location>
</feature>
<organism evidence="8 9">
    <name type="scientific">Candidatus Butyricicoccus avistercoris</name>
    <dbReference type="NCBI Taxonomy" id="2838518"/>
    <lineage>
        <taxon>Bacteria</taxon>
        <taxon>Bacillati</taxon>
        <taxon>Bacillota</taxon>
        <taxon>Clostridia</taxon>
        <taxon>Eubacteriales</taxon>
        <taxon>Butyricicoccaceae</taxon>
        <taxon>Butyricicoccus</taxon>
    </lineage>
</organism>
<dbReference type="InterPro" id="IPR001182">
    <property type="entry name" value="FtsW/RodA"/>
</dbReference>
<dbReference type="AlphaFoldDB" id="A0A9D1THL0"/>
<dbReference type="GO" id="GO:0008360">
    <property type="term" value="P:regulation of cell shape"/>
    <property type="evidence" value="ECO:0007669"/>
    <property type="project" value="UniProtKB-KW"/>
</dbReference>
<feature type="transmembrane region" description="Helical" evidence="6">
    <location>
        <begin position="439"/>
        <end position="456"/>
    </location>
</feature>
<evidence type="ECO:0000256" key="1">
    <source>
        <dbReference type="ARBA" id="ARBA00004141"/>
    </source>
</evidence>
<dbReference type="InterPro" id="IPR000253">
    <property type="entry name" value="FHA_dom"/>
</dbReference>
<comment type="subcellular location">
    <subcellularLocation>
        <location evidence="1">Membrane</location>
        <topology evidence="1">Multi-pass membrane protein</topology>
    </subcellularLocation>
</comment>
<dbReference type="PROSITE" id="PS50006">
    <property type="entry name" value="FHA_DOMAIN"/>
    <property type="match status" value="1"/>
</dbReference>
<keyword evidence="3" id="KW-0133">Cell shape</keyword>
<evidence type="ECO:0000256" key="6">
    <source>
        <dbReference type="SAM" id="Phobius"/>
    </source>
</evidence>
<keyword evidence="2 6" id="KW-0812">Transmembrane</keyword>
<evidence type="ECO:0000256" key="4">
    <source>
        <dbReference type="ARBA" id="ARBA00022989"/>
    </source>
</evidence>
<feature type="transmembrane region" description="Helical" evidence="6">
    <location>
        <begin position="351"/>
        <end position="384"/>
    </location>
</feature>
<dbReference type="GO" id="GO:0005886">
    <property type="term" value="C:plasma membrane"/>
    <property type="evidence" value="ECO:0007669"/>
    <property type="project" value="TreeGrafter"/>
</dbReference>
<keyword evidence="5 6" id="KW-0472">Membrane</keyword>
<dbReference type="SUPFAM" id="SSF49879">
    <property type="entry name" value="SMAD/FHA domain"/>
    <property type="match status" value="1"/>
</dbReference>
<feature type="domain" description="FHA" evidence="7">
    <location>
        <begin position="80"/>
        <end position="130"/>
    </location>
</feature>
<dbReference type="GO" id="GO:0051301">
    <property type="term" value="P:cell division"/>
    <property type="evidence" value="ECO:0007669"/>
    <property type="project" value="InterPro"/>
</dbReference>
<dbReference type="GO" id="GO:0015648">
    <property type="term" value="F:lipid-linked peptidoglycan transporter activity"/>
    <property type="evidence" value="ECO:0007669"/>
    <property type="project" value="TreeGrafter"/>
</dbReference>
<evidence type="ECO:0000256" key="5">
    <source>
        <dbReference type="ARBA" id="ARBA00023136"/>
    </source>
</evidence>
<name>A0A9D1THL0_9FIRM</name>
<dbReference type="EMBL" id="DXIE01000026">
    <property type="protein sequence ID" value="HIV61948.1"/>
    <property type="molecule type" value="Genomic_DNA"/>
</dbReference>
<gene>
    <name evidence="8" type="ORF">H9746_03750</name>
</gene>
<dbReference type="PANTHER" id="PTHR30474">
    <property type="entry name" value="CELL CYCLE PROTEIN"/>
    <property type="match status" value="1"/>
</dbReference>
<feature type="transmembrane region" description="Helical" evidence="6">
    <location>
        <begin position="476"/>
        <end position="494"/>
    </location>
</feature>
<dbReference type="CDD" id="cd00060">
    <property type="entry name" value="FHA"/>
    <property type="match status" value="1"/>
</dbReference>
<feature type="transmembrane region" description="Helical" evidence="6">
    <location>
        <begin position="542"/>
        <end position="560"/>
    </location>
</feature>
<feature type="transmembrane region" description="Helical" evidence="6">
    <location>
        <begin position="201"/>
        <end position="221"/>
    </location>
</feature>
<dbReference type="InterPro" id="IPR008984">
    <property type="entry name" value="SMAD_FHA_dom_sf"/>
</dbReference>
<proteinExistence type="predicted"/>
<comment type="caution">
    <text evidence="8">The sequence shown here is derived from an EMBL/GenBank/DDBJ whole genome shotgun (WGS) entry which is preliminary data.</text>
</comment>
<reference evidence="8" key="1">
    <citation type="journal article" date="2021" name="PeerJ">
        <title>Extensive microbial diversity within the chicken gut microbiome revealed by metagenomics and culture.</title>
        <authorList>
            <person name="Gilroy R."/>
            <person name="Ravi A."/>
            <person name="Getino M."/>
            <person name="Pursley I."/>
            <person name="Horton D.L."/>
            <person name="Alikhan N.F."/>
            <person name="Baker D."/>
            <person name="Gharbi K."/>
            <person name="Hall N."/>
            <person name="Watson M."/>
            <person name="Adriaenssens E.M."/>
            <person name="Foster-Nyarko E."/>
            <person name="Jarju S."/>
            <person name="Secka A."/>
            <person name="Antonio M."/>
            <person name="Oren A."/>
            <person name="Chaudhuri R.R."/>
            <person name="La Ragione R."/>
            <person name="Hildebrand F."/>
            <person name="Pallen M.J."/>
        </authorList>
    </citation>
    <scope>NUCLEOTIDE SEQUENCE</scope>
    <source>
        <strain evidence="8">CHK193-4272</strain>
    </source>
</reference>
<dbReference type="Pfam" id="PF01098">
    <property type="entry name" value="FTSW_RODA_SPOVE"/>
    <property type="match status" value="1"/>
</dbReference>
<dbReference type="Proteomes" id="UP000886808">
    <property type="component" value="Unassembled WGS sequence"/>
</dbReference>
<dbReference type="Pfam" id="PF00498">
    <property type="entry name" value="FHA"/>
    <property type="match status" value="1"/>
</dbReference>
<dbReference type="SMART" id="SM00240">
    <property type="entry name" value="FHA"/>
    <property type="match status" value="1"/>
</dbReference>
<dbReference type="PANTHER" id="PTHR30474:SF3">
    <property type="entry name" value="PEPTIDOGLYCAN GLYCOSYLTRANSFERASE RODA"/>
    <property type="match status" value="1"/>
</dbReference>
<evidence type="ECO:0000256" key="2">
    <source>
        <dbReference type="ARBA" id="ARBA00022692"/>
    </source>
</evidence>
<feature type="transmembrane region" description="Helical" evidence="6">
    <location>
        <begin position="289"/>
        <end position="315"/>
    </location>
</feature>
<reference evidence="8" key="2">
    <citation type="submission" date="2021-04" db="EMBL/GenBank/DDBJ databases">
        <authorList>
            <person name="Gilroy R."/>
        </authorList>
    </citation>
    <scope>NUCLEOTIDE SEQUENCE</scope>
    <source>
        <strain evidence="8">CHK193-4272</strain>
    </source>
</reference>
<protein>
    <submittedName>
        <fullName evidence="8">FtsW/RodA/SpoVE family cell cycle protein</fullName>
    </submittedName>
</protein>
<feature type="transmembrane region" description="Helical" evidence="6">
    <location>
        <begin position="233"/>
        <end position="250"/>
    </location>
</feature>
<feature type="transmembrane region" description="Helical" evidence="6">
    <location>
        <begin position="173"/>
        <end position="195"/>
    </location>
</feature>
<feature type="transmembrane region" description="Helical" evidence="6">
    <location>
        <begin position="390"/>
        <end position="408"/>
    </location>
</feature>
<dbReference type="GO" id="GO:0032153">
    <property type="term" value="C:cell division site"/>
    <property type="evidence" value="ECO:0007669"/>
    <property type="project" value="TreeGrafter"/>
</dbReference>
<evidence type="ECO:0000256" key="3">
    <source>
        <dbReference type="ARBA" id="ARBA00022960"/>
    </source>
</evidence>
<evidence type="ECO:0000313" key="8">
    <source>
        <dbReference type="EMBL" id="HIV61948.1"/>
    </source>
</evidence>
<keyword evidence="4 6" id="KW-1133">Transmembrane helix</keyword>
<feature type="transmembrane region" description="Helical" evidence="6">
    <location>
        <begin position="27"/>
        <end position="49"/>
    </location>
</feature>
<feature type="transmembrane region" description="Helical" evidence="6">
    <location>
        <begin position="506"/>
        <end position="530"/>
    </location>
</feature>
<dbReference type="Gene3D" id="2.60.200.20">
    <property type="match status" value="1"/>
</dbReference>
<evidence type="ECO:0000259" key="7">
    <source>
        <dbReference type="PROSITE" id="PS50006"/>
    </source>
</evidence>
<accession>A0A9D1THL0</accession>